<sequence>MNLSQRFIQMQALMLHLHQYQIMRRYLRMMMMDMQTEEKYSNERLKLRQKCLKILLNKFEITSESKYSLRDIYECAEEWTLNNKISNGIVDYFETYFSHKTWELEKQQKD</sequence>
<accession>A0A0K0KW38</accession>
<evidence type="ECO:0000313" key="2">
    <source>
        <dbReference type="Proteomes" id="UP000207741"/>
    </source>
</evidence>
<dbReference type="KEGG" id="vg:26640287"/>
<proteinExistence type="predicted"/>
<protein>
    <submittedName>
        <fullName evidence="1">Uncharacterized protein</fullName>
    </submittedName>
</protein>
<keyword evidence="2" id="KW-1185">Reference proteome</keyword>
<name>A0A0K0KW38_9CAUD</name>
<dbReference type="Proteomes" id="UP000207741">
    <property type="component" value="Segment"/>
</dbReference>
<organism evidence="1 2">
    <name type="scientific">Prochlorococcus phage P-TIM68</name>
    <dbReference type="NCBI Taxonomy" id="1542477"/>
    <lineage>
        <taxon>Viruses</taxon>
        <taxon>Duplodnaviria</taxon>
        <taxon>Heunggongvirae</taxon>
        <taxon>Uroviricota</taxon>
        <taxon>Caudoviricetes</taxon>
        <taxon>Pantevenvirales</taxon>
        <taxon>Kyanoviridae</taxon>
        <taxon>Haifavirus</taxon>
        <taxon>Haifavirus tim68</taxon>
    </lineage>
</organism>
<evidence type="ECO:0000313" key="1">
    <source>
        <dbReference type="EMBL" id="AIR93577.1"/>
    </source>
</evidence>
<dbReference type="RefSeq" id="YP_009213753.1">
    <property type="nucleotide sequence ID" value="NC_028955.1"/>
</dbReference>
<dbReference type="EMBL" id="KM359505">
    <property type="protein sequence ID" value="AIR93577.1"/>
    <property type="molecule type" value="Genomic_DNA"/>
</dbReference>
<dbReference type="OrthoDB" id="29363at10239"/>
<dbReference type="GeneID" id="26640287"/>
<reference evidence="2" key="1">
    <citation type="submission" date="2014-08" db="EMBL/GenBank/DDBJ databases">
        <authorList>
            <person name="Edwards T."/>
        </authorList>
    </citation>
    <scope>NUCLEOTIDE SEQUENCE [LARGE SCALE GENOMIC DNA]</scope>
</reference>